<dbReference type="AlphaFoldDB" id="X1N727"/>
<sequence>MMNKVKDWLDKLGYILSYKQLRLRKWTTPIHWAYGFLCCFFIYAFGILAGWGMMGMLAGMEKWNDDCEGTKQGCADWWEAFLTFCIGQGVLAILHCPGIIIIKVVLGIMANKKSCYGCRALDYDTKRPGCVLGYP</sequence>
<protein>
    <recommendedName>
        <fullName evidence="3">Transmembrane protein</fullName>
    </recommendedName>
</protein>
<feature type="non-terminal residue" evidence="2">
    <location>
        <position position="135"/>
    </location>
</feature>
<feature type="transmembrane region" description="Helical" evidence="1">
    <location>
        <begin position="80"/>
        <end position="106"/>
    </location>
</feature>
<gene>
    <name evidence="2" type="ORF">S06H3_28083</name>
</gene>
<evidence type="ECO:0000256" key="1">
    <source>
        <dbReference type="SAM" id="Phobius"/>
    </source>
</evidence>
<keyword evidence="1" id="KW-0472">Membrane</keyword>
<dbReference type="EMBL" id="BARV01016355">
    <property type="protein sequence ID" value="GAI26006.1"/>
    <property type="molecule type" value="Genomic_DNA"/>
</dbReference>
<proteinExistence type="predicted"/>
<accession>X1N727</accession>
<evidence type="ECO:0008006" key="3">
    <source>
        <dbReference type="Google" id="ProtNLM"/>
    </source>
</evidence>
<feature type="transmembrane region" description="Helical" evidence="1">
    <location>
        <begin position="32"/>
        <end position="60"/>
    </location>
</feature>
<name>X1N727_9ZZZZ</name>
<organism evidence="2">
    <name type="scientific">marine sediment metagenome</name>
    <dbReference type="NCBI Taxonomy" id="412755"/>
    <lineage>
        <taxon>unclassified sequences</taxon>
        <taxon>metagenomes</taxon>
        <taxon>ecological metagenomes</taxon>
    </lineage>
</organism>
<comment type="caution">
    <text evidence="2">The sequence shown here is derived from an EMBL/GenBank/DDBJ whole genome shotgun (WGS) entry which is preliminary data.</text>
</comment>
<evidence type="ECO:0000313" key="2">
    <source>
        <dbReference type="EMBL" id="GAI26006.1"/>
    </source>
</evidence>
<keyword evidence="1" id="KW-0812">Transmembrane</keyword>
<keyword evidence="1" id="KW-1133">Transmembrane helix</keyword>
<reference evidence="2" key="1">
    <citation type="journal article" date="2014" name="Front. Microbiol.">
        <title>High frequency of phylogenetically diverse reductive dehalogenase-homologous genes in deep subseafloor sedimentary metagenomes.</title>
        <authorList>
            <person name="Kawai M."/>
            <person name="Futagami T."/>
            <person name="Toyoda A."/>
            <person name="Takaki Y."/>
            <person name="Nishi S."/>
            <person name="Hori S."/>
            <person name="Arai W."/>
            <person name="Tsubouchi T."/>
            <person name="Morono Y."/>
            <person name="Uchiyama I."/>
            <person name="Ito T."/>
            <person name="Fujiyama A."/>
            <person name="Inagaki F."/>
            <person name="Takami H."/>
        </authorList>
    </citation>
    <scope>NUCLEOTIDE SEQUENCE</scope>
    <source>
        <strain evidence="2">Expedition CK06-06</strain>
    </source>
</reference>